<dbReference type="Pfam" id="PF06594">
    <property type="entry name" value="HCBP_related"/>
    <property type="match status" value="1"/>
</dbReference>
<dbReference type="PROSITE" id="PS00330">
    <property type="entry name" value="HEMOLYSIN_CALCIUM"/>
    <property type="match status" value="4"/>
</dbReference>
<feature type="domain" description="Haemolysin-type calcium binding-related" evidence="3">
    <location>
        <begin position="226"/>
        <end position="259"/>
    </location>
</feature>
<comment type="caution">
    <text evidence="4">The sequence shown here is derived from an EMBL/GenBank/DDBJ whole genome shotgun (WGS) entry which is preliminary data.</text>
</comment>
<dbReference type="PANTHER" id="PTHR38340">
    <property type="entry name" value="S-LAYER PROTEIN"/>
    <property type="match status" value="1"/>
</dbReference>
<dbReference type="SUPFAM" id="SSF51120">
    <property type="entry name" value="beta-Roll"/>
    <property type="match status" value="2"/>
</dbReference>
<protein>
    <submittedName>
        <fullName evidence="4">Calcium-binding protein</fullName>
    </submittedName>
</protein>
<dbReference type="RefSeq" id="WP_304379025.1">
    <property type="nucleotide sequence ID" value="NZ_JAUOZU010000028.1"/>
</dbReference>
<reference evidence="4" key="1">
    <citation type="journal article" date="2015" name="Int. J. Syst. Evol. Microbiol.">
        <title>Rhizobium alvei sp. nov., isolated from a freshwater river.</title>
        <authorList>
            <person name="Sheu S.Y."/>
            <person name="Huang H.W."/>
            <person name="Young C.C."/>
            <person name="Chen W.M."/>
        </authorList>
    </citation>
    <scope>NUCLEOTIDE SEQUENCE</scope>
    <source>
        <strain evidence="4">TNR-22</strain>
    </source>
</reference>
<dbReference type="InterPro" id="IPR010566">
    <property type="entry name" value="Haemolys_ca-bd"/>
</dbReference>
<dbReference type="PRINTS" id="PR00313">
    <property type="entry name" value="CABNDNGRPT"/>
</dbReference>
<keyword evidence="5" id="KW-1185">Reference proteome</keyword>
<dbReference type="Proteomes" id="UP001174932">
    <property type="component" value="Unassembled WGS sequence"/>
</dbReference>
<evidence type="ECO:0000313" key="5">
    <source>
        <dbReference type="Proteomes" id="UP001174932"/>
    </source>
</evidence>
<evidence type="ECO:0000256" key="2">
    <source>
        <dbReference type="ARBA" id="ARBA00022525"/>
    </source>
</evidence>
<comment type="subcellular location">
    <subcellularLocation>
        <location evidence="1">Secreted</location>
    </subcellularLocation>
</comment>
<reference evidence="4" key="2">
    <citation type="submission" date="2023-07" db="EMBL/GenBank/DDBJ databases">
        <authorList>
            <person name="Shen H."/>
        </authorList>
    </citation>
    <scope>NUCLEOTIDE SEQUENCE</scope>
    <source>
        <strain evidence="4">TNR-22</strain>
    </source>
</reference>
<dbReference type="InterPro" id="IPR050557">
    <property type="entry name" value="RTX_toxin/Mannuronan_C5-epim"/>
</dbReference>
<gene>
    <name evidence="4" type="ORF">Q4481_24330</name>
</gene>
<dbReference type="PANTHER" id="PTHR38340:SF1">
    <property type="entry name" value="S-LAYER PROTEIN"/>
    <property type="match status" value="1"/>
</dbReference>
<dbReference type="EMBL" id="JAUOZU010000028">
    <property type="protein sequence ID" value="MDO6967095.1"/>
    <property type="molecule type" value="Genomic_DNA"/>
</dbReference>
<dbReference type="Gene3D" id="2.150.10.10">
    <property type="entry name" value="Serralysin-like metalloprotease, C-terminal"/>
    <property type="match status" value="3"/>
</dbReference>
<dbReference type="InterPro" id="IPR018511">
    <property type="entry name" value="Hemolysin-typ_Ca-bd_CS"/>
</dbReference>
<evidence type="ECO:0000313" key="4">
    <source>
        <dbReference type="EMBL" id="MDO6967095.1"/>
    </source>
</evidence>
<evidence type="ECO:0000256" key="1">
    <source>
        <dbReference type="ARBA" id="ARBA00004613"/>
    </source>
</evidence>
<evidence type="ECO:0000259" key="3">
    <source>
        <dbReference type="Pfam" id="PF06594"/>
    </source>
</evidence>
<name>A0ABT8YUE5_9HYPH</name>
<dbReference type="Pfam" id="PF00353">
    <property type="entry name" value="HemolysinCabind"/>
    <property type="match status" value="3"/>
</dbReference>
<dbReference type="InterPro" id="IPR001343">
    <property type="entry name" value="Hemolysn_Ca-bd"/>
</dbReference>
<sequence length="286" mass="30478">MKTIKGTTDDDSLTAKGSGSHIIGYAGDDTIMGRGGNDVLEGGDGNDKITGGNGDDKINCGNDYTVDPEDYGTTYLHDYGYGGGGNDIIHGNDGIDWLYGENGSDKLFGDAGDDFLFGGTGVDTINGGDGEDIIEGGSGKDVLMGAAGNDRLILMAGNDEANGGAGNDTYILQRDKPRITDLKGGDIYEIADGDANAWIFDKDGADRIVYDDFELREMMVQRDANDLLIKIDGNTGIVTISDFFMKKVHHIEKLQVSDGEDGLDSYALSETKNIAIGEWIDAKDIW</sequence>
<dbReference type="InterPro" id="IPR011049">
    <property type="entry name" value="Serralysin-like_metalloprot_C"/>
</dbReference>
<organism evidence="4 5">
    <name type="scientific">Rhizobium alvei</name>
    <dbReference type="NCBI Taxonomy" id="1132659"/>
    <lineage>
        <taxon>Bacteria</taxon>
        <taxon>Pseudomonadati</taxon>
        <taxon>Pseudomonadota</taxon>
        <taxon>Alphaproteobacteria</taxon>
        <taxon>Hyphomicrobiales</taxon>
        <taxon>Rhizobiaceae</taxon>
        <taxon>Rhizobium/Agrobacterium group</taxon>
        <taxon>Rhizobium</taxon>
    </lineage>
</organism>
<keyword evidence="2" id="KW-0964">Secreted</keyword>
<proteinExistence type="predicted"/>
<accession>A0ABT8YUE5</accession>